<sequence length="91" mass="9511">MPDLTLQNLTPFGQSFTGEPLFSVNPGIPIKLALELSAQLLGSAAVLSAESQLAAPQTSHSLTFASLQLVEMSKGLIDAMLDSVVQAQSVK</sequence>
<accession>A0A5C5Q4K6</accession>
<dbReference type="EMBL" id="VFIP01000002">
    <property type="protein sequence ID" value="TWS00494.1"/>
    <property type="molecule type" value="Genomic_DNA"/>
</dbReference>
<name>A0A5C5Q4K6_9PSED</name>
<dbReference type="InterPro" id="IPR021427">
    <property type="entry name" value="DUF3077"/>
</dbReference>
<dbReference type="AlphaFoldDB" id="A0A5C5Q4K6"/>
<protein>
    <submittedName>
        <fullName evidence="1">DUF3077 domain-containing protein</fullName>
    </submittedName>
</protein>
<dbReference type="RefSeq" id="WP_146424721.1">
    <property type="nucleotide sequence ID" value="NZ_VFIP01000002.1"/>
</dbReference>
<comment type="caution">
    <text evidence="1">The sequence shown here is derived from an EMBL/GenBank/DDBJ whole genome shotgun (WGS) entry which is preliminary data.</text>
</comment>
<dbReference type="Pfam" id="PF11275">
    <property type="entry name" value="DUF3077"/>
    <property type="match status" value="1"/>
</dbReference>
<gene>
    <name evidence="1" type="ORF">FJD37_01675</name>
</gene>
<reference evidence="1 2" key="1">
    <citation type="submission" date="2019-06" db="EMBL/GenBank/DDBJ databases">
        <title>Pseudomonas bimorpha sp. nov. isolated from bovine raw milk and skim milk concentrate.</title>
        <authorList>
            <person name="Hofmann K."/>
            <person name="Huptas C."/>
            <person name="Doll E."/>
            <person name="Scherer S."/>
            <person name="Wenning M."/>
        </authorList>
    </citation>
    <scope>NUCLEOTIDE SEQUENCE [LARGE SCALE GENOMIC DNA]</scope>
    <source>
        <strain evidence="1 2">DSM 108990</strain>
    </source>
</reference>
<organism evidence="1 2">
    <name type="scientific">Pseudomonas saxonica</name>
    <dbReference type="NCBI Taxonomy" id="2600598"/>
    <lineage>
        <taxon>Bacteria</taxon>
        <taxon>Pseudomonadati</taxon>
        <taxon>Pseudomonadota</taxon>
        <taxon>Gammaproteobacteria</taxon>
        <taxon>Pseudomonadales</taxon>
        <taxon>Pseudomonadaceae</taxon>
        <taxon>Pseudomonas</taxon>
    </lineage>
</organism>
<dbReference type="OrthoDB" id="6904225at2"/>
<proteinExistence type="predicted"/>
<dbReference type="Proteomes" id="UP000317901">
    <property type="component" value="Unassembled WGS sequence"/>
</dbReference>
<evidence type="ECO:0000313" key="2">
    <source>
        <dbReference type="Proteomes" id="UP000317901"/>
    </source>
</evidence>
<evidence type="ECO:0000313" key="1">
    <source>
        <dbReference type="EMBL" id="TWS00494.1"/>
    </source>
</evidence>